<dbReference type="InterPro" id="IPR003615">
    <property type="entry name" value="HNH_nuc"/>
</dbReference>
<protein>
    <recommendedName>
        <fullName evidence="1">HNH domain-containing protein</fullName>
    </recommendedName>
</protein>
<evidence type="ECO:0000259" key="1">
    <source>
        <dbReference type="Pfam" id="PF01844"/>
    </source>
</evidence>
<keyword evidence="3" id="KW-1185">Reference proteome</keyword>
<name>U2JY33_9FIRM</name>
<accession>U2JY33</accession>
<evidence type="ECO:0000313" key="3">
    <source>
        <dbReference type="Proteomes" id="UP000016662"/>
    </source>
</evidence>
<sequence>MNTKCKRHFDFDEMHANHITPWHAGGNTVLENLQGL</sequence>
<reference evidence="2 3" key="1">
    <citation type="submission" date="2013-07" db="EMBL/GenBank/DDBJ databases">
        <authorList>
            <person name="Weinstock G."/>
            <person name="Sodergren E."/>
            <person name="Wylie T."/>
            <person name="Fulton L."/>
            <person name="Fulton R."/>
            <person name="Fronick C."/>
            <person name="O'Laughlin M."/>
            <person name="Godfrey J."/>
            <person name="Miner T."/>
            <person name="Herter B."/>
            <person name="Appelbaum E."/>
            <person name="Cordes M."/>
            <person name="Lek S."/>
            <person name="Wollam A."/>
            <person name="Pepin K.H."/>
            <person name="Palsikar V.B."/>
            <person name="Mitreva M."/>
            <person name="Wilson R.K."/>
        </authorList>
    </citation>
    <scope>NUCLEOTIDE SEQUENCE [LARGE SCALE GENOMIC DNA]</scope>
    <source>
        <strain evidence="2 3">ATCC 27760</strain>
    </source>
</reference>
<dbReference type="AlphaFoldDB" id="U2JY33"/>
<dbReference type="InterPro" id="IPR002711">
    <property type="entry name" value="HNH"/>
</dbReference>
<dbReference type="Pfam" id="PF01844">
    <property type="entry name" value="HNH"/>
    <property type="match status" value="1"/>
</dbReference>
<dbReference type="GO" id="GO:0008270">
    <property type="term" value="F:zinc ion binding"/>
    <property type="evidence" value="ECO:0007669"/>
    <property type="project" value="InterPro"/>
</dbReference>
<dbReference type="Proteomes" id="UP000016662">
    <property type="component" value="Unassembled WGS sequence"/>
</dbReference>
<dbReference type="Gene3D" id="1.10.30.50">
    <property type="match status" value="1"/>
</dbReference>
<dbReference type="RefSeq" id="WP_021680841.1">
    <property type="nucleotide sequence ID" value="NZ_KI260309.1"/>
</dbReference>
<dbReference type="HOGENOM" id="CLU_3358253_0_0_9"/>
<proteinExistence type="predicted"/>
<dbReference type="GO" id="GO:0003676">
    <property type="term" value="F:nucleic acid binding"/>
    <property type="evidence" value="ECO:0007669"/>
    <property type="project" value="InterPro"/>
</dbReference>
<feature type="domain" description="HNH" evidence="1">
    <location>
        <begin position="4"/>
        <end position="34"/>
    </location>
</feature>
<evidence type="ECO:0000313" key="2">
    <source>
        <dbReference type="EMBL" id="ERJ91196.1"/>
    </source>
</evidence>
<organism evidence="2 3">
    <name type="scientific">Ruminococcus callidus ATCC 27760</name>
    <dbReference type="NCBI Taxonomy" id="411473"/>
    <lineage>
        <taxon>Bacteria</taxon>
        <taxon>Bacillati</taxon>
        <taxon>Bacillota</taxon>
        <taxon>Clostridia</taxon>
        <taxon>Eubacteriales</taxon>
        <taxon>Oscillospiraceae</taxon>
        <taxon>Ruminococcus</taxon>
    </lineage>
</organism>
<comment type="caution">
    <text evidence="2">The sequence shown here is derived from an EMBL/GenBank/DDBJ whole genome shotgun (WGS) entry which is preliminary data.</text>
</comment>
<dbReference type="GO" id="GO:0004519">
    <property type="term" value="F:endonuclease activity"/>
    <property type="evidence" value="ECO:0007669"/>
    <property type="project" value="InterPro"/>
</dbReference>
<dbReference type="EMBL" id="AWVF01000325">
    <property type="protein sequence ID" value="ERJ91196.1"/>
    <property type="molecule type" value="Genomic_DNA"/>
</dbReference>
<dbReference type="CDD" id="cd00085">
    <property type="entry name" value="HNHc"/>
    <property type="match status" value="1"/>
</dbReference>
<dbReference type="STRING" id="411473.RUMCAL_02660"/>
<gene>
    <name evidence="2" type="ORF">RUMCAL_02660</name>
</gene>